<evidence type="ECO:0000256" key="11">
    <source>
        <dbReference type="ARBA" id="ARBA00023136"/>
    </source>
</evidence>
<keyword evidence="2" id="KW-0813">Transport</keyword>
<dbReference type="InterPro" id="IPR013112">
    <property type="entry name" value="FAD-bd_8"/>
</dbReference>
<name>A0A1G4KK33_9SACH</name>
<evidence type="ECO:0000256" key="7">
    <source>
        <dbReference type="ARBA" id="ARBA00022982"/>
    </source>
</evidence>
<feature type="transmembrane region" description="Helical" evidence="16">
    <location>
        <begin position="20"/>
        <end position="40"/>
    </location>
</feature>
<comment type="similarity">
    <text evidence="13">Belongs to the ferric reductase (FRE) family. AIM14 subfamily.</text>
</comment>
<evidence type="ECO:0000259" key="17">
    <source>
        <dbReference type="Pfam" id="PF01794"/>
    </source>
</evidence>
<dbReference type="EMBL" id="LT598453">
    <property type="protein sequence ID" value="SCV04893.1"/>
    <property type="molecule type" value="Genomic_DNA"/>
</dbReference>
<dbReference type="SFLD" id="SFLDS00052">
    <property type="entry name" value="Ferric_Reductase_Domain"/>
    <property type="match status" value="1"/>
</dbReference>
<dbReference type="Proteomes" id="UP000189911">
    <property type="component" value="Chromosome G"/>
</dbReference>
<feature type="region of interest" description="Disordered" evidence="15">
    <location>
        <begin position="420"/>
        <end position="440"/>
    </location>
</feature>
<feature type="transmembrane region" description="Helical" evidence="16">
    <location>
        <begin position="199"/>
        <end position="216"/>
    </location>
</feature>
<dbReference type="InterPro" id="IPR013121">
    <property type="entry name" value="Fe_red_NAD-bd_6"/>
</dbReference>
<dbReference type="SUPFAM" id="SSF52343">
    <property type="entry name" value="Ferredoxin reductase-like, C-terminal NADP-linked domain"/>
    <property type="match status" value="1"/>
</dbReference>
<evidence type="ECO:0000256" key="6">
    <source>
        <dbReference type="ARBA" id="ARBA00022857"/>
    </source>
</evidence>
<keyword evidence="10" id="KW-0406">Ion transport</keyword>
<evidence type="ECO:0000313" key="21">
    <source>
        <dbReference type="Proteomes" id="UP000189911"/>
    </source>
</evidence>
<dbReference type="InterPro" id="IPR039261">
    <property type="entry name" value="FNR_nucleotide-bd"/>
</dbReference>
<evidence type="ECO:0000256" key="15">
    <source>
        <dbReference type="SAM" id="MobiDB-lite"/>
    </source>
</evidence>
<feature type="transmembrane region" description="Helical" evidence="16">
    <location>
        <begin position="94"/>
        <end position="111"/>
    </location>
</feature>
<feature type="transmembrane region" description="Helical" evidence="16">
    <location>
        <begin position="222"/>
        <end position="243"/>
    </location>
</feature>
<feature type="transmembrane region" description="Helical" evidence="16">
    <location>
        <begin position="61"/>
        <end position="82"/>
    </location>
</feature>
<evidence type="ECO:0000256" key="3">
    <source>
        <dbReference type="ARBA" id="ARBA00022630"/>
    </source>
</evidence>
<evidence type="ECO:0000256" key="2">
    <source>
        <dbReference type="ARBA" id="ARBA00022448"/>
    </source>
</evidence>
<evidence type="ECO:0000256" key="16">
    <source>
        <dbReference type="SAM" id="Phobius"/>
    </source>
</evidence>
<dbReference type="GO" id="GO:0033215">
    <property type="term" value="P:reductive iron assimilation"/>
    <property type="evidence" value="ECO:0007669"/>
    <property type="project" value="TreeGrafter"/>
</dbReference>
<reference evidence="21" key="1">
    <citation type="submission" date="2016-03" db="EMBL/GenBank/DDBJ databases">
        <authorList>
            <person name="Devillers Hugo."/>
        </authorList>
    </citation>
    <scope>NUCLEOTIDE SEQUENCE [LARGE SCALE GENOMIC DNA]</scope>
</reference>
<dbReference type="SFLD" id="SFLDG01168">
    <property type="entry name" value="Ferric_reductase_subgroup_(FRE"/>
    <property type="match status" value="1"/>
</dbReference>
<feature type="domain" description="FAD-binding 8" evidence="18">
    <location>
        <begin position="264"/>
        <end position="322"/>
    </location>
</feature>
<dbReference type="GO" id="GO:0000293">
    <property type="term" value="F:ferric-chelate reductase activity"/>
    <property type="evidence" value="ECO:0007669"/>
    <property type="project" value="TreeGrafter"/>
</dbReference>
<keyword evidence="4 16" id="KW-0812">Transmembrane</keyword>
<keyword evidence="7" id="KW-0249">Electron transport</keyword>
<evidence type="ECO:0000256" key="5">
    <source>
        <dbReference type="ARBA" id="ARBA00022827"/>
    </source>
</evidence>
<feature type="transmembrane region" description="Helical" evidence="16">
    <location>
        <begin position="167"/>
        <end position="187"/>
    </location>
</feature>
<keyword evidence="5" id="KW-0274">FAD</keyword>
<evidence type="ECO:0000256" key="9">
    <source>
        <dbReference type="ARBA" id="ARBA00023002"/>
    </source>
</evidence>
<comment type="function">
    <text evidence="12">Probable cell surface metalloreductase. May be involved in iron or copper homeostasis.</text>
</comment>
<evidence type="ECO:0000259" key="18">
    <source>
        <dbReference type="Pfam" id="PF08022"/>
    </source>
</evidence>
<evidence type="ECO:0000256" key="8">
    <source>
        <dbReference type="ARBA" id="ARBA00022989"/>
    </source>
</evidence>
<accession>A0A1G4KK33</accession>
<evidence type="ECO:0000256" key="1">
    <source>
        <dbReference type="ARBA" id="ARBA00004141"/>
    </source>
</evidence>
<dbReference type="Pfam" id="PF08030">
    <property type="entry name" value="NAD_binding_6"/>
    <property type="match status" value="1"/>
</dbReference>
<keyword evidence="11 16" id="KW-0472">Membrane</keyword>
<dbReference type="Pfam" id="PF08022">
    <property type="entry name" value="FAD_binding_8"/>
    <property type="match status" value="1"/>
</dbReference>
<proteinExistence type="inferred from homology"/>
<keyword evidence="3" id="KW-0285">Flavoprotein</keyword>
<feature type="transmembrane region" description="Helical" evidence="16">
    <location>
        <begin position="131"/>
        <end position="152"/>
    </location>
</feature>
<dbReference type="InterPro" id="IPR050369">
    <property type="entry name" value="RBOH/FRE"/>
</dbReference>
<feature type="domain" description="Ferric reductase NAD binding" evidence="19">
    <location>
        <begin position="351"/>
        <end position="516"/>
    </location>
</feature>
<dbReference type="Pfam" id="PF01794">
    <property type="entry name" value="Ferric_reduct"/>
    <property type="match status" value="1"/>
</dbReference>
<keyword evidence="9" id="KW-0560">Oxidoreductase</keyword>
<dbReference type="OrthoDB" id="17725at2759"/>
<evidence type="ECO:0000256" key="4">
    <source>
        <dbReference type="ARBA" id="ARBA00022692"/>
    </source>
</evidence>
<evidence type="ECO:0000256" key="14">
    <source>
        <dbReference type="ARBA" id="ARBA00039704"/>
    </source>
</evidence>
<evidence type="ECO:0000256" key="12">
    <source>
        <dbReference type="ARBA" id="ARBA00037386"/>
    </source>
</evidence>
<gene>
    <name evidence="20" type="ORF">LANO_0G13740G</name>
</gene>
<dbReference type="PANTHER" id="PTHR11972">
    <property type="entry name" value="NADPH OXIDASE"/>
    <property type="match status" value="1"/>
</dbReference>
<dbReference type="InterPro" id="IPR013130">
    <property type="entry name" value="Fe3_Rdtase_TM_dom"/>
</dbReference>
<evidence type="ECO:0000256" key="13">
    <source>
        <dbReference type="ARBA" id="ARBA00038065"/>
    </source>
</evidence>
<dbReference type="AlphaFoldDB" id="A0A1G4KK33"/>
<comment type="subcellular location">
    <subcellularLocation>
        <location evidence="1">Membrane</location>
        <topology evidence="1">Multi-pass membrane protein</topology>
    </subcellularLocation>
</comment>
<organism evidence="20 21">
    <name type="scientific">Lachancea nothofagi CBS 11611</name>
    <dbReference type="NCBI Taxonomy" id="1266666"/>
    <lineage>
        <taxon>Eukaryota</taxon>
        <taxon>Fungi</taxon>
        <taxon>Dikarya</taxon>
        <taxon>Ascomycota</taxon>
        <taxon>Saccharomycotina</taxon>
        <taxon>Saccharomycetes</taxon>
        <taxon>Saccharomycetales</taxon>
        <taxon>Saccharomycetaceae</taxon>
        <taxon>Lachancea</taxon>
    </lineage>
</organism>
<dbReference type="CDD" id="cd06186">
    <property type="entry name" value="NOX_Duox_like_FAD_NADP"/>
    <property type="match status" value="1"/>
</dbReference>
<evidence type="ECO:0000313" key="20">
    <source>
        <dbReference type="EMBL" id="SCV04893.1"/>
    </source>
</evidence>
<dbReference type="Gene3D" id="3.40.50.80">
    <property type="entry name" value="Nucleotide-binding domain of ferredoxin-NADP reductase (FNR) module"/>
    <property type="match status" value="1"/>
</dbReference>
<feature type="domain" description="Ferric oxidoreductase" evidence="17">
    <location>
        <begin position="95"/>
        <end position="212"/>
    </location>
</feature>
<keyword evidence="8 16" id="KW-1133">Transmembrane helix</keyword>
<evidence type="ECO:0000259" key="19">
    <source>
        <dbReference type="Pfam" id="PF08030"/>
    </source>
</evidence>
<protein>
    <recommendedName>
        <fullName evidence="14">Probable metalloreductase AIM14</fullName>
    </recommendedName>
</protein>
<dbReference type="SFLD" id="SFLDF00463">
    <property type="entry name" value="AIM14"/>
    <property type="match status" value="1"/>
</dbReference>
<evidence type="ECO:0000256" key="10">
    <source>
        <dbReference type="ARBA" id="ARBA00023065"/>
    </source>
</evidence>
<dbReference type="PANTHER" id="PTHR11972:SF198">
    <property type="entry name" value="METALLOREDUCTASE AIM14-RELATED"/>
    <property type="match status" value="1"/>
</dbReference>
<keyword evidence="6" id="KW-0521">NADP</keyword>
<sequence>MEALLPRHSDTHFANIPYGYYALLVSVGFVLSIIAARFVVHSRPKSNSRWDRIVSRRWYNASPLLGLFSLFIPLLVPFVHHYSFLSHLTVYLKRLGRLSYVLATLNLFLTLRPNLLLPRYVYLNLIPLHKWLSRSIFLLALLHGGGFLVWWGTNSETSVVDHAFRNIWNLLGVMILVLLTILVLVSVKPMRRFSYRNFYFIHSIASWVFVFATALHARPGVWAPYTVINAGLFVLHIISKTFFARAVELLPNDLDNQEPFGLSRIVLPRKAMPETFSPASHLRISQYSRLNPLYFMLPSHPYTVSTLPDDPYVELIVREHVGGFQLQTGLRYTIQNHYESVPEKCIQNATRVALVCGGSGISYALPIFKYFASGDRATQITYLKLIWLVRDKHDISVLNHLKPLTRHNIQFEIYVTGTLPQDDTDNSRPKAVTPDSGSASGHDVLEFELESLGDHLDQNGALLQPHDDGPISAGIASMIHLGKKLDWVTDLAQFVEEDSLESTWLVTCGPSGLNDAGKLYAYDNKINLESETYAL</sequence>
<dbReference type="GO" id="GO:0005886">
    <property type="term" value="C:plasma membrane"/>
    <property type="evidence" value="ECO:0007669"/>
    <property type="project" value="TreeGrafter"/>
</dbReference>
<keyword evidence="21" id="KW-1185">Reference proteome</keyword>